<dbReference type="STRING" id="1121451.DESAM_21162"/>
<protein>
    <submittedName>
        <fullName evidence="1">Uncharacterized protein</fullName>
    </submittedName>
</protein>
<evidence type="ECO:0000313" key="1">
    <source>
        <dbReference type="EMBL" id="CCO23443.1"/>
    </source>
</evidence>
<keyword evidence="2" id="KW-1185">Reference proteome</keyword>
<sequence>MEKNLRILKSVARLTYVMLFILYLYEKEAVMTERFSLNFKRPDHFIWR</sequence>
<dbReference type="AlphaFoldDB" id="L0R9K7"/>
<evidence type="ECO:0000313" key="2">
    <source>
        <dbReference type="Proteomes" id="UP000010808"/>
    </source>
</evidence>
<dbReference type="HOGENOM" id="CLU_3152031_0_0_7"/>
<dbReference type="Proteomes" id="UP000010808">
    <property type="component" value="Chromosome"/>
</dbReference>
<accession>L0R9K7</accession>
<gene>
    <name evidence="1" type="ORF">DESAM_21162</name>
</gene>
<dbReference type="PATRIC" id="fig|1121451.3.peg.1415"/>
<proteinExistence type="predicted"/>
<organism evidence="1 2">
    <name type="scientific">Maridesulfovibrio hydrothermalis AM13 = DSM 14728</name>
    <dbReference type="NCBI Taxonomy" id="1121451"/>
    <lineage>
        <taxon>Bacteria</taxon>
        <taxon>Pseudomonadati</taxon>
        <taxon>Thermodesulfobacteriota</taxon>
        <taxon>Desulfovibrionia</taxon>
        <taxon>Desulfovibrionales</taxon>
        <taxon>Desulfovibrionaceae</taxon>
        <taxon>Maridesulfovibrio</taxon>
    </lineage>
</organism>
<reference evidence="1 2" key="1">
    <citation type="submission" date="2012-10" db="EMBL/GenBank/DDBJ databases">
        <authorList>
            <person name="Genoscope - CEA"/>
        </authorList>
    </citation>
    <scope>NUCLEOTIDE SEQUENCE [LARGE SCALE GENOMIC DNA]</scope>
    <source>
        <strain evidence="2">AM13 / DSM 14728</strain>
    </source>
</reference>
<dbReference type="EMBL" id="FO203522">
    <property type="protein sequence ID" value="CCO23443.1"/>
    <property type="molecule type" value="Genomic_DNA"/>
</dbReference>
<dbReference type="KEGG" id="dhy:DESAM_21162"/>
<name>L0R9K7_9BACT</name>